<dbReference type="Proteomes" id="UP000266861">
    <property type="component" value="Unassembled WGS sequence"/>
</dbReference>
<protein>
    <submittedName>
        <fullName evidence="1">Uncharacterized protein</fullName>
    </submittedName>
</protein>
<reference evidence="1 2" key="1">
    <citation type="submission" date="2018-08" db="EMBL/GenBank/DDBJ databases">
        <title>Genome and evolution of the arbuscular mycorrhizal fungus Diversispora epigaea (formerly Glomus versiforme) and its bacterial endosymbionts.</title>
        <authorList>
            <person name="Sun X."/>
            <person name="Fei Z."/>
            <person name="Harrison M."/>
        </authorList>
    </citation>
    <scope>NUCLEOTIDE SEQUENCE [LARGE SCALE GENOMIC DNA]</scope>
    <source>
        <strain evidence="1 2">IT104</strain>
    </source>
</reference>
<sequence length="89" mass="10467">MEENCTLFDEEREELIEEVTSDIRYYLEFQEYPNSSETGFASVYNVSEWDENNAKEAFSMRNIQYSYGGNGTIRIIKNCESSRLIIKID</sequence>
<gene>
    <name evidence="1" type="ORF">Glove_442g8</name>
</gene>
<keyword evidence="2" id="KW-1185">Reference proteome</keyword>
<proteinExistence type="predicted"/>
<evidence type="ECO:0000313" key="1">
    <source>
        <dbReference type="EMBL" id="RHZ53391.1"/>
    </source>
</evidence>
<dbReference type="AlphaFoldDB" id="A0A397GQQ4"/>
<accession>A0A397GQQ4</accession>
<evidence type="ECO:0000313" key="2">
    <source>
        <dbReference type="Proteomes" id="UP000266861"/>
    </source>
</evidence>
<comment type="caution">
    <text evidence="1">The sequence shown here is derived from an EMBL/GenBank/DDBJ whole genome shotgun (WGS) entry which is preliminary data.</text>
</comment>
<dbReference type="OrthoDB" id="2437484at2759"/>
<dbReference type="EMBL" id="PQFF01000389">
    <property type="protein sequence ID" value="RHZ53391.1"/>
    <property type="molecule type" value="Genomic_DNA"/>
</dbReference>
<organism evidence="1 2">
    <name type="scientific">Diversispora epigaea</name>
    <dbReference type="NCBI Taxonomy" id="1348612"/>
    <lineage>
        <taxon>Eukaryota</taxon>
        <taxon>Fungi</taxon>
        <taxon>Fungi incertae sedis</taxon>
        <taxon>Mucoromycota</taxon>
        <taxon>Glomeromycotina</taxon>
        <taxon>Glomeromycetes</taxon>
        <taxon>Diversisporales</taxon>
        <taxon>Diversisporaceae</taxon>
        <taxon>Diversispora</taxon>
    </lineage>
</organism>
<name>A0A397GQQ4_9GLOM</name>